<keyword evidence="4" id="KW-0804">Transcription</keyword>
<keyword evidence="3" id="KW-0731">Sigma factor</keyword>
<dbReference type="Gene3D" id="1.10.10.10">
    <property type="entry name" value="Winged helix-like DNA-binding domain superfamily/Winged helix DNA-binding domain"/>
    <property type="match status" value="1"/>
</dbReference>
<evidence type="ECO:0000313" key="8">
    <source>
        <dbReference type="Proteomes" id="UP000188388"/>
    </source>
</evidence>
<dbReference type="InterPro" id="IPR013324">
    <property type="entry name" value="RNA_pol_sigma_r3/r4-like"/>
</dbReference>
<organism evidence="7 8">
    <name type="scientific">Mesorhizobium prunaredense</name>
    <dbReference type="NCBI Taxonomy" id="1631249"/>
    <lineage>
        <taxon>Bacteria</taxon>
        <taxon>Pseudomonadati</taxon>
        <taxon>Pseudomonadota</taxon>
        <taxon>Alphaproteobacteria</taxon>
        <taxon>Hyphomicrobiales</taxon>
        <taxon>Phyllobacteriaceae</taxon>
        <taxon>Mesorhizobium</taxon>
    </lineage>
</organism>
<protein>
    <submittedName>
        <fullName evidence="7">Sigma-24 subunit of RNA polymerase, ECF subfamily</fullName>
    </submittedName>
</protein>
<evidence type="ECO:0000259" key="6">
    <source>
        <dbReference type="Pfam" id="PF08281"/>
    </source>
</evidence>
<dbReference type="CDD" id="cd06171">
    <property type="entry name" value="Sigma70_r4"/>
    <property type="match status" value="1"/>
</dbReference>
<keyword evidence="2" id="KW-0805">Transcription regulation</keyword>
<dbReference type="SUPFAM" id="SSF88946">
    <property type="entry name" value="Sigma2 domain of RNA polymerase sigma factors"/>
    <property type="match status" value="1"/>
</dbReference>
<evidence type="ECO:0000256" key="2">
    <source>
        <dbReference type="ARBA" id="ARBA00023015"/>
    </source>
</evidence>
<reference evidence="8" key="1">
    <citation type="submission" date="2017-01" db="EMBL/GenBank/DDBJ databases">
        <authorList>
            <person name="Brunel B."/>
        </authorList>
    </citation>
    <scope>NUCLEOTIDE SEQUENCE [LARGE SCALE GENOMIC DNA]</scope>
</reference>
<comment type="similarity">
    <text evidence="1">Belongs to the sigma-70 factor family. ECF subfamily.</text>
</comment>
<dbReference type="InterPro" id="IPR013249">
    <property type="entry name" value="RNA_pol_sigma70_r4_t2"/>
</dbReference>
<proteinExistence type="inferred from homology"/>
<dbReference type="AlphaFoldDB" id="A0A1R3VN41"/>
<dbReference type="InterPro" id="IPR036388">
    <property type="entry name" value="WH-like_DNA-bd_sf"/>
</dbReference>
<dbReference type="PANTHER" id="PTHR43133:SF25">
    <property type="entry name" value="RNA POLYMERASE SIGMA FACTOR RFAY-RELATED"/>
    <property type="match status" value="1"/>
</dbReference>
<dbReference type="PANTHER" id="PTHR43133">
    <property type="entry name" value="RNA POLYMERASE ECF-TYPE SIGMA FACTO"/>
    <property type="match status" value="1"/>
</dbReference>
<dbReference type="GO" id="GO:0016987">
    <property type="term" value="F:sigma factor activity"/>
    <property type="evidence" value="ECO:0007669"/>
    <property type="project" value="UniProtKB-KW"/>
</dbReference>
<dbReference type="NCBIfam" id="TIGR02937">
    <property type="entry name" value="sigma70-ECF"/>
    <property type="match status" value="1"/>
</dbReference>
<feature type="domain" description="RNA polymerase sigma factor 70 region 4 type 2" evidence="6">
    <location>
        <begin position="108"/>
        <end position="159"/>
    </location>
</feature>
<evidence type="ECO:0000259" key="5">
    <source>
        <dbReference type="Pfam" id="PF04542"/>
    </source>
</evidence>
<dbReference type="InterPro" id="IPR014284">
    <property type="entry name" value="RNA_pol_sigma-70_dom"/>
</dbReference>
<dbReference type="Gene3D" id="1.10.1740.10">
    <property type="match status" value="1"/>
</dbReference>
<dbReference type="STRING" id="1631249.BQ8794_90056"/>
<dbReference type="GO" id="GO:0006352">
    <property type="term" value="P:DNA-templated transcription initiation"/>
    <property type="evidence" value="ECO:0007669"/>
    <property type="project" value="InterPro"/>
</dbReference>
<dbReference type="Pfam" id="PF04542">
    <property type="entry name" value="Sigma70_r2"/>
    <property type="match status" value="1"/>
</dbReference>
<dbReference type="InterPro" id="IPR007627">
    <property type="entry name" value="RNA_pol_sigma70_r2"/>
</dbReference>
<evidence type="ECO:0000256" key="1">
    <source>
        <dbReference type="ARBA" id="ARBA00010641"/>
    </source>
</evidence>
<dbReference type="Proteomes" id="UP000188388">
    <property type="component" value="Unassembled WGS sequence"/>
</dbReference>
<dbReference type="InterPro" id="IPR039425">
    <property type="entry name" value="RNA_pol_sigma-70-like"/>
</dbReference>
<accession>A0A1R3VN41</accession>
<evidence type="ECO:0000256" key="4">
    <source>
        <dbReference type="ARBA" id="ARBA00023163"/>
    </source>
</evidence>
<dbReference type="EMBL" id="FTPD01000082">
    <property type="protein sequence ID" value="SIT59891.1"/>
    <property type="molecule type" value="Genomic_DNA"/>
</dbReference>
<feature type="domain" description="RNA polymerase sigma-70 region 2" evidence="5">
    <location>
        <begin position="14"/>
        <end position="77"/>
    </location>
</feature>
<dbReference type="SUPFAM" id="SSF88659">
    <property type="entry name" value="Sigma3 and sigma4 domains of RNA polymerase sigma factors"/>
    <property type="match status" value="1"/>
</dbReference>
<evidence type="ECO:0000256" key="3">
    <source>
        <dbReference type="ARBA" id="ARBA00023082"/>
    </source>
</evidence>
<dbReference type="GO" id="GO:0003677">
    <property type="term" value="F:DNA binding"/>
    <property type="evidence" value="ECO:0007669"/>
    <property type="project" value="InterPro"/>
</dbReference>
<evidence type="ECO:0000313" key="7">
    <source>
        <dbReference type="EMBL" id="SIT59891.1"/>
    </source>
</evidence>
<dbReference type="InterPro" id="IPR013325">
    <property type="entry name" value="RNA_pol_sigma_r2"/>
</dbReference>
<dbReference type="Pfam" id="PF08281">
    <property type="entry name" value="Sigma70_r4_2"/>
    <property type="match status" value="1"/>
</dbReference>
<sequence>MPEKADRVQDQLVAFLPNLRRFAIALCRSRDMADDLVQRACERALANEQSFEPGTRFDAWMFKILRNLWIDDIRKRKVAGPQDDIDERHDIAGVSGEREMEARLALNSVAQAIGELAADQRDVLLLVCVEELSYRQAAEVLAVPIGTVMSRLARARKNLAEATGISSAPTRSPVTKGAAK</sequence>
<name>A0A1R3VN41_9HYPH</name>
<keyword evidence="8" id="KW-1185">Reference proteome</keyword>
<gene>
    <name evidence="7" type="primary">rpoE</name>
    <name evidence="7" type="ORF">BQ8794_90056</name>
</gene>
<dbReference type="RefSeq" id="WP_077383950.1">
    <property type="nucleotide sequence ID" value="NZ_FTPD01000082.1"/>
</dbReference>